<dbReference type="Proteomes" id="UP000600918">
    <property type="component" value="Unassembled WGS sequence"/>
</dbReference>
<gene>
    <name evidence="1" type="ORF">H0235_004135</name>
</gene>
<sequence>MGDLSQEQILIGMFSFQNGPDDRRRILDEGTGPKILRRPLYVLSTASLHHSHHPRGGDHDRSEREYGYSRFGMPKEKNWLWDWNLDAPGRRKEKRRLRRPEER</sequence>
<proteinExistence type="predicted"/>
<comment type="caution">
    <text evidence="1">The sequence shown here is derived from an EMBL/GenBank/DDBJ whole genome shotgun (WGS) entry which is preliminary data.</text>
</comment>
<organism evidence="1 2">
    <name type="scientific">Vespula pensylvanica</name>
    <name type="common">Western yellow jacket</name>
    <name type="synonym">Wasp</name>
    <dbReference type="NCBI Taxonomy" id="30213"/>
    <lineage>
        <taxon>Eukaryota</taxon>
        <taxon>Metazoa</taxon>
        <taxon>Ecdysozoa</taxon>
        <taxon>Arthropoda</taxon>
        <taxon>Hexapoda</taxon>
        <taxon>Insecta</taxon>
        <taxon>Pterygota</taxon>
        <taxon>Neoptera</taxon>
        <taxon>Endopterygota</taxon>
        <taxon>Hymenoptera</taxon>
        <taxon>Apocrita</taxon>
        <taxon>Aculeata</taxon>
        <taxon>Vespoidea</taxon>
        <taxon>Vespidae</taxon>
        <taxon>Vespinae</taxon>
        <taxon>Vespula</taxon>
    </lineage>
</organism>
<dbReference type="EMBL" id="JACSDY010000002">
    <property type="protein sequence ID" value="KAF7435944.1"/>
    <property type="molecule type" value="Genomic_DNA"/>
</dbReference>
<evidence type="ECO:0000313" key="2">
    <source>
        <dbReference type="Proteomes" id="UP000600918"/>
    </source>
</evidence>
<name>A0A834PEB0_VESPE</name>
<evidence type="ECO:0000313" key="1">
    <source>
        <dbReference type="EMBL" id="KAF7435944.1"/>
    </source>
</evidence>
<accession>A0A834PEB0</accession>
<reference evidence="1" key="1">
    <citation type="journal article" date="2020" name="G3 (Bethesda)">
        <title>High-Quality Assemblies for Three Invasive Social Wasps from the &lt;i&gt;Vespula&lt;/i&gt; Genus.</title>
        <authorList>
            <person name="Harrop T.W.R."/>
            <person name="Guhlin J."/>
            <person name="McLaughlin G.M."/>
            <person name="Permina E."/>
            <person name="Stockwell P."/>
            <person name="Gilligan J."/>
            <person name="Le Lec M.F."/>
            <person name="Gruber M.A.M."/>
            <person name="Quinn O."/>
            <person name="Lovegrove M."/>
            <person name="Duncan E.J."/>
            <person name="Remnant E.J."/>
            <person name="Van Eeckhoven J."/>
            <person name="Graham B."/>
            <person name="Knapp R.A."/>
            <person name="Langford K.W."/>
            <person name="Kronenberg Z."/>
            <person name="Press M.O."/>
            <person name="Eacker S.M."/>
            <person name="Wilson-Rankin E.E."/>
            <person name="Purcell J."/>
            <person name="Lester P.J."/>
            <person name="Dearden P.K."/>
        </authorList>
    </citation>
    <scope>NUCLEOTIDE SEQUENCE</scope>
    <source>
        <strain evidence="1">Volc-1</strain>
    </source>
</reference>
<protein>
    <submittedName>
        <fullName evidence="1">Uncharacterized protein</fullName>
    </submittedName>
</protein>
<dbReference type="AlphaFoldDB" id="A0A834PEB0"/>
<keyword evidence="2" id="KW-1185">Reference proteome</keyword>